<evidence type="ECO:0008006" key="4">
    <source>
        <dbReference type="Google" id="ProtNLM"/>
    </source>
</evidence>
<name>A0A4Q9KAV5_9ACTN</name>
<accession>A0A4Q9KAV5</accession>
<dbReference type="Proteomes" id="UP000292373">
    <property type="component" value="Unassembled WGS sequence"/>
</dbReference>
<dbReference type="AlphaFoldDB" id="A0A4Q9KAV5"/>
<evidence type="ECO:0000256" key="1">
    <source>
        <dbReference type="SAM" id="MobiDB-lite"/>
    </source>
</evidence>
<evidence type="ECO:0000313" key="2">
    <source>
        <dbReference type="EMBL" id="TBT82723.1"/>
    </source>
</evidence>
<comment type="caution">
    <text evidence="2">The sequence shown here is derived from an EMBL/GenBank/DDBJ whole genome shotgun (WGS) entry which is preliminary data.</text>
</comment>
<organism evidence="2 3">
    <name type="scientific">Propioniciclava sinopodophylli</name>
    <dbReference type="NCBI Taxonomy" id="1837344"/>
    <lineage>
        <taxon>Bacteria</taxon>
        <taxon>Bacillati</taxon>
        <taxon>Actinomycetota</taxon>
        <taxon>Actinomycetes</taxon>
        <taxon>Propionibacteriales</taxon>
        <taxon>Propionibacteriaceae</taxon>
        <taxon>Propioniciclava</taxon>
    </lineage>
</organism>
<sequence length="243" mass="25909">MTFNDPKDSDKVAETGNQVEAFVRKFMITPEQANTFVSSQEHRYRKRKGSNGNPWRDPLTDEDRLKIARAIISRYAAYTGLIGVGTAAPGIIPGWGTAAALGGGALDVGASIKLQADMALCLVELFDETLNPQDAEDLAIVIAVASAAEQGVSRTAKPFAEKVAAKLVYQYLRGPTLQFIKTLFRKVAITFTQKAAAKVIPFGIGVGVAGISNYALTQVVGKVALRVLRGPRPLDVESTSGDG</sequence>
<feature type="region of interest" description="Disordered" evidence="1">
    <location>
        <begin position="38"/>
        <end position="57"/>
    </location>
</feature>
<dbReference type="EMBL" id="SDMQ01000018">
    <property type="protein sequence ID" value="TBT82723.1"/>
    <property type="molecule type" value="Genomic_DNA"/>
</dbReference>
<reference evidence="2 3" key="1">
    <citation type="submission" date="2019-01" db="EMBL/GenBank/DDBJ databases">
        <title>Lactibacter flavus gen. nov., sp. nov., a novel bacterium of the family Propionibacteriaceae isolated from raw milk and dairy products.</title>
        <authorList>
            <person name="Huptas C."/>
            <person name="Wenning M."/>
            <person name="Breitenwieser F."/>
            <person name="Doll E."/>
            <person name="Von Neubeck M."/>
            <person name="Busse H.-J."/>
            <person name="Scherer S."/>
        </authorList>
    </citation>
    <scope>NUCLEOTIDE SEQUENCE [LARGE SCALE GENOMIC DNA]</scope>
    <source>
        <strain evidence="2 3">KCTC 33808</strain>
    </source>
</reference>
<evidence type="ECO:0000313" key="3">
    <source>
        <dbReference type="Proteomes" id="UP000292373"/>
    </source>
</evidence>
<dbReference type="OrthoDB" id="6841790at2"/>
<proteinExistence type="predicted"/>
<keyword evidence="3" id="KW-1185">Reference proteome</keyword>
<gene>
    <name evidence="2" type="ORF">ET989_13595</name>
</gene>
<dbReference type="RefSeq" id="WP_131169894.1">
    <property type="nucleotide sequence ID" value="NZ_SDMQ01000018.1"/>
</dbReference>
<protein>
    <recommendedName>
        <fullName evidence="4">EcsC family protein</fullName>
    </recommendedName>
</protein>